<evidence type="ECO:0000313" key="4">
    <source>
        <dbReference type="EMBL" id="QEM12417.1"/>
    </source>
</evidence>
<reference evidence="4" key="1">
    <citation type="submission" date="2019-08" db="EMBL/GenBank/DDBJ databases">
        <title>Comparative genome analysis confer to the adaptation heavy metal polluted environment.</title>
        <authorList>
            <person name="Li Y."/>
        </authorList>
    </citation>
    <scope>NUCLEOTIDE SEQUENCE [LARGE SCALE GENOMIC DNA]</scope>
    <source>
        <strain evidence="4">P1</strain>
    </source>
</reference>
<evidence type="ECO:0000256" key="2">
    <source>
        <dbReference type="SAM" id="Phobius"/>
    </source>
</evidence>
<sequence length="376" mass="40844">MKKQQQKAAKPQHSNEFLKKRRFLMVLPLLVLPFTTMAFWALGGGKSAKSSFPVAEQKGIDMALPSAQFKEDKAKDKMGIYQSSNNDSAHATDGISQSFVERMGFGSRNSVVPKEEQAANTLKPFTADQQSAKIEARLSQLNRQLHQPQPAVTAPSYSPEHSEAVKNVEQIQKMVNSMHADNSPDPEIQQLSKLMEQLQTLQNSQRPENSPGKSNPPKTDSAAQPFRAVPAVIDGKQKVADGGVVKLKLTDTLTVKNQVLPKGQELFGMCQVTNQRLLLTIRNIRLDKQILPVNLTVFSLDGMPGIPAPEAEISGAAISAGDNAIQSMQFLSVDQSIGAQAAAGGVNAAKSIFSKKARKIKVRLGDAYPVLLKINP</sequence>
<dbReference type="Pfam" id="PF12508">
    <property type="entry name" value="Transposon_TraM"/>
    <property type="match status" value="1"/>
</dbReference>
<evidence type="ECO:0000256" key="1">
    <source>
        <dbReference type="SAM" id="MobiDB-lite"/>
    </source>
</evidence>
<feature type="domain" description="Conjugative transposon TraM C-terminal" evidence="3">
    <location>
        <begin position="229"/>
        <end position="373"/>
    </location>
</feature>
<keyword evidence="2" id="KW-0472">Membrane</keyword>
<proteinExistence type="predicted"/>
<protein>
    <submittedName>
        <fullName evidence="4">Conjugative transposon protein TraM</fullName>
    </submittedName>
</protein>
<keyword evidence="5" id="KW-1185">Reference proteome</keyword>
<accession>A0A5C1I2K4</accession>
<dbReference type="RefSeq" id="WP_112575385.1">
    <property type="nucleotide sequence ID" value="NZ_CP043450.1"/>
</dbReference>
<dbReference type="EMBL" id="CP043450">
    <property type="protein sequence ID" value="QEM12417.1"/>
    <property type="molecule type" value="Genomic_DNA"/>
</dbReference>
<organism evidence="4 5">
    <name type="scientific">Mucilaginibacter rubeus</name>
    <dbReference type="NCBI Taxonomy" id="2027860"/>
    <lineage>
        <taxon>Bacteria</taxon>
        <taxon>Pseudomonadati</taxon>
        <taxon>Bacteroidota</taxon>
        <taxon>Sphingobacteriia</taxon>
        <taxon>Sphingobacteriales</taxon>
        <taxon>Sphingobacteriaceae</taxon>
        <taxon>Mucilaginibacter</taxon>
    </lineage>
</organism>
<dbReference type="AlphaFoldDB" id="A0A5C1I2K4"/>
<feature type="transmembrane region" description="Helical" evidence="2">
    <location>
        <begin position="21"/>
        <end position="42"/>
    </location>
</feature>
<feature type="region of interest" description="Disordered" evidence="1">
    <location>
        <begin position="199"/>
        <end position="222"/>
    </location>
</feature>
<name>A0A5C1I2K4_9SPHI</name>
<gene>
    <name evidence="4" type="primary">traM</name>
    <name evidence="4" type="ORF">DEO27_021140</name>
</gene>
<keyword evidence="2" id="KW-0812">Transmembrane</keyword>
<dbReference type="KEGG" id="mrub:DEO27_021140"/>
<dbReference type="InterPro" id="IPR055407">
    <property type="entry name" value="TraM_C"/>
</dbReference>
<evidence type="ECO:0000259" key="3">
    <source>
        <dbReference type="Pfam" id="PF12508"/>
    </source>
</evidence>
<keyword evidence="2" id="KW-1133">Transmembrane helix</keyword>
<dbReference type="Proteomes" id="UP000251402">
    <property type="component" value="Chromosome"/>
</dbReference>
<dbReference type="OrthoDB" id="1453786at2"/>
<evidence type="ECO:0000313" key="5">
    <source>
        <dbReference type="Proteomes" id="UP000251402"/>
    </source>
</evidence>